<sequence>MIEDRYEDAEIELVRGSGGIFDVHVDGKLIFSKHEVSRFPEDKEILDSLSALAS</sequence>
<gene>
    <name evidence="2" type="ORF">KDA27_16300</name>
</gene>
<dbReference type="SUPFAM" id="SSF52833">
    <property type="entry name" value="Thioredoxin-like"/>
    <property type="match status" value="1"/>
</dbReference>
<reference evidence="2" key="2">
    <citation type="journal article" date="2021" name="Microbiome">
        <title>Successional dynamics and alternative stable states in a saline activated sludge microbial community over 9 years.</title>
        <authorList>
            <person name="Wang Y."/>
            <person name="Ye J."/>
            <person name="Ju F."/>
            <person name="Liu L."/>
            <person name="Boyd J.A."/>
            <person name="Deng Y."/>
            <person name="Parks D.H."/>
            <person name="Jiang X."/>
            <person name="Yin X."/>
            <person name="Woodcroft B.J."/>
            <person name="Tyson G.W."/>
            <person name="Hugenholtz P."/>
            <person name="Polz M.F."/>
            <person name="Zhang T."/>
        </authorList>
    </citation>
    <scope>NUCLEOTIDE SEQUENCE</scope>
    <source>
        <strain evidence="2">HKST-UBA02</strain>
    </source>
</reference>
<evidence type="ECO:0000313" key="2">
    <source>
        <dbReference type="EMBL" id="MCA9757366.1"/>
    </source>
</evidence>
<dbReference type="Gene3D" id="3.40.30.10">
    <property type="entry name" value="Glutaredoxin"/>
    <property type="match status" value="1"/>
</dbReference>
<dbReference type="NCBIfam" id="TIGR02174">
    <property type="entry name" value="CXXU_selWTH"/>
    <property type="match status" value="1"/>
</dbReference>
<dbReference type="InterPro" id="IPR036249">
    <property type="entry name" value="Thioredoxin-like_sf"/>
</dbReference>
<dbReference type="InterPro" id="IPR011893">
    <property type="entry name" value="Selenoprotein_Rdx-typ"/>
</dbReference>
<organism evidence="2 3">
    <name type="scientific">Eiseniibacteriota bacterium</name>
    <dbReference type="NCBI Taxonomy" id="2212470"/>
    <lineage>
        <taxon>Bacteria</taxon>
        <taxon>Candidatus Eiseniibacteriota</taxon>
    </lineage>
</organism>
<keyword evidence="1" id="KW-0676">Redox-active center</keyword>
<dbReference type="Pfam" id="PF10262">
    <property type="entry name" value="Rdx"/>
    <property type="match status" value="1"/>
</dbReference>
<reference evidence="2" key="1">
    <citation type="submission" date="2020-04" db="EMBL/GenBank/DDBJ databases">
        <authorList>
            <person name="Zhang T."/>
        </authorList>
    </citation>
    <scope>NUCLEOTIDE SEQUENCE</scope>
    <source>
        <strain evidence="2">HKST-UBA02</strain>
    </source>
</reference>
<proteinExistence type="predicted"/>
<evidence type="ECO:0000256" key="1">
    <source>
        <dbReference type="ARBA" id="ARBA00023284"/>
    </source>
</evidence>
<dbReference type="AlphaFoldDB" id="A0A956NF92"/>
<dbReference type="Proteomes" id="UP000739538">
    <property type="component" value="Unassembled WGS sequence"/>
</dbReference>
<dbReference type="EMBL" id="JAGQHS010000095">
    <property type="protein sequence ID" value="MCA9757366.1"/>
    <property type="molecule type" value="Genomic_DNA"/>
</dbReference>
<name>A0A956NF92_UNCEI</name>
<evidence type="ECO:0000313" key="3">
    <source>
        <dbReference type="Proteomes" id="UP000739538"/>
    </source>
</evidence>
<comment type="caution">
    <text evidence="2">The sequence shown here is derived from an EMBL/GenBank/DDBJ whole genome shotgun (WGS) entry which is preliminary data.</text>
</comment>
<accession>A0A956NF92</accession>
<protein>
    <submittedName>
        <fullName evidence="2">Rdx family protein</fullName>
    </submittedName>
</protein>